<dbReference type="AlphaFoldDB" id="A0A1I6GH61"/>
<evidence type="ECO:0000256" key="1">
    <source>
        <dbReference type="SAM" id="MobiDB-lite"/>
    </source>
</evidence>
<evidence type="ECO:0000313" key="3">
    <source>
        <dbReference type="Proteomes" id="UP000198531"/>
    </source>
</evidence>
<evidence type="ECO:0000313" key="2">
    <source>
        <dbReference type="EMBL" id="SFR41522.1"/>
    </source>
</evidence>
<dbReference type="EMBL" id="FOYT01000001">
    <property type="protein sequence ID" value="SFR41522.1"/>
    <property type="molecule type" value="Genomic_DNA"/>
</dbReference>
<keyword evidence="3" id="KW-1185">Reference proteome</keyword>
<gene>
    <name evidence="2" type="ORF">SAMN04487947_1150</name>
</gene>
<sequence>MAGRDATAELGDGVAVLTPQRSVRPLRPDGGGGDREYVARALRLDDEAAMVVSARENGGVGTGRESVVWSRDAGPGVGFVRLVSGVLADATG</sequence>
<organism evidence="2 3">
    <name type="scientific">Halogeometricum rufum</name>
    <dbReference type="NCBI Taxonomy" id="553469"/>
    <lineage>
        <taxon>Archaea</taxon>
        <taxon>Methanobacteriati</taxon>
        <taxon>Methanobacteriota</taxon>
        <taxon>Stenosarchaea group</taxon>
        <taxon>Halobacteria</taxon>
        <taxon>Halobacteriales</taxon>
        <taxon>Haloferacaceae</taxon>
        <taxon>Halogeometricum</taxon>
    </lineage>
</organism>
<reference evidence="3" key="1">
    <citation type="submission" date="2016-10" db="EMBL/GenBank/DDBJ databases">
        <authorList>
            <person name="Varghese N."/>
            <person name="Submissions S."/>
        </authorList>
    </citation>
    <scope>NUCLEOTIDE SEQUENCE [LARGE SCALE GENOMIC DNA]</scope>
    <source>
        <strain evidence="3">CGMCC 1.7736</strain>
    </source>
</reference>
<accession>A0A1I6GH61</accession>
<name>A0A1I6GH61_9EURY</name>
<dbReference type="Proteomes" id="UP000198531">
    <property type="component" value="Unassembled WGS sequence"/>
</dbReference>
<proteinExistence type="predicted"/>
<protein>
    <submittedName>
        <fullName evidence="2">Uncharacterized protein</fullName>
    </submittedName>
</protein>
<feature type="region of interest" description="Disordered" evidence="1">
    <location>
        <begin position="1"/>
        <end position="34"/>
    </location>
</feature>